<dbReference type="InterPro" id="IPR015422">
    <property type="entry name" value="PyrdxlP-dep_Trfase_small"/>
</dbReference>
<dbReference type="GO" id="GO:0005829">
    <property type="term" value="C:cytosol"/>
    <property type="evidence" value="ECO:0007669"/>
    <property type="project" value="TreeGrafter"/>
</dbReference>
<evidence type="ECO:0000259" key="2">
    <source>
        <dbReference type="Pfam" id="PF21478"/>
    </source>
</evidence>
<protein>
    <submittedName>
        <fullName evidence="3">Unannotated protein</fullName>
    </submittedName>
</protein>
<dbReference type="InterPro" id="IPR015424">
    <property type="entry name" value="PyrdxlP-dep_Trfase"/>
</dbReference>
<dbReference type="InterPro" id="IPR020581">
    <property type="entry name" value="GDC_P"/>
</dbReference>
<dbReference type="InterPro" id="IPR049316">
    <property type="entry name" value="GDC-P_C"/>
</dbReference>
<dbReference type="GO" id="GO:0005960">
    <property type="term" value="C:glycine cleavage complex"/>
    <property type="evidence" value="ECO:0007669"/>
    <property type="project" value="TreeGrafter"/>
</dbReference>
<dbReference type="GO" id="GO:0030170">
    <property type="term" value="F:pyridoxal phosphate binding"/>
    <property type="evidence" value="ECO:0007669"/>
    <property type="project" value="TreeGrafter"/>
</dbReference>
<evidence type="ECO:0000313" key="3">
    <source>
        <dbReference type="EMBL" id="CAB4812585.1"/>
    </source>
</evidence>
<keyword evidence="1" id="KW-0663">Pyridoxal phosphate</keyword>
<feature type="domain" description="Glycine dehydrogenase C-terminal" evidence="2">
    <location>
        <begin position="1"/>
        <end position="65"/>
    </location>
</feature>
<dbReference type="Gene3D" id="3.90.1150.10">
    <property type="entry name" value="Aspartate Aminotransferase, domain 1"/>
    <property type="match status" value="1"/>
</dbReference>
<evidence type="ECO:0000256" key="1">
    <source>
        <dbReference type="ARBA" id="ARBA00022898"/>
    </source>
</evidence>
<dbReference type="PANTHER" id="PTHR11773">
    <property type="entry name" value="GLYCINE DEHYDROGENASE, DECARBOXYLATING"/>
    <property type="match status" value="1"/>
</dbReference>
<dbReference type="AlphaFoldDB" id="A0A6J6YVK2"/>
<reference evidence="3" key="1">
    <citation type="submission" date="2020-05" db="EMBL/GenBank/DDBJ databases">
        <authorList>
            <person name="Chiriac C."/>
            <person name="Salcher M."/>
            <person name="Ghai R."/>
            <person name="Kavagutti S V."/>
        </authorList>
    </citation>
    <scope>NUCLEOTIDE SEQUENCE</scope>
</reference>
<organism evidence="3">
    <name type="scientific">freshwater metagenome</name>
    <dbReference type="NCBI Taxonomy" id="449393"/>
    <lineage>
        <taxon>unclassified sequences</taxon>
        <taxon>metagenomes</taxon>
        <taxon>ecological metagenomes</taxon>
    </lineage>
</organism>
<proteinExistence type="predicted"/>
<dbReference type="SUPFAM" id="SSF53383">
    <property type="entry name" value="PLP-dependent transferases"/>
    <property type="match status" value="1"/>
</dbReference>
<dbReference type="Pfam" id="PF21478">
    <property type="entry name" value="GcvP2_C"/>
    <property type="match status" value="1"/>
</dbReference>
<dbReference type="EMBL" id="CAFAAI010000336">
    <property type="protein sequence ID" value="CAB4812585.1"/>
    <property type="molecule type" value="Genomic_DNA"/>
</dbReference>
<dbReference type="GO" id="GO:0019464">
    <property type="term" value="P:glycine decarboxylation via glycine cleavage system"/>
    <property type="evidence" value="ECO:0007669"/>
    <property type="project" value="TreeGrafter"/>
</dbReference>
<dbReference type="PANTHER" id="PTHR11773:SF1">
    <property type="entry name" value="GLYCINE DEHYDROGENASE (DECARBOXYLATING), MITOCHONDRIAL"/>
    <property type="match status" value="1"/>
</dbReference>
<dbReference type="GO" id="GO:0004375">
    <property type="term" value="F:glycine dehydrogenase (decarboxylating) activity"/>
    <property type="evidence" value="ECO:0007669"/>
    <property type="project" value="InterPro"/>
</dbReference>
<dbReference type="GO" id="GO:0016594">
    <property type="term" value="F:glycine binding"/>
    <property type="evidence" value="ECO:0007669"/>
    <property type="project" value="TreeGrafter"/>
</dbReference>
<sequence>MDYGFHAPTMSFPVAGTLMVEPTESETLHELDRFCNAMLAIRCEIDRVDSGEWTSDDNPLRHAPHTSEDLLGEWTRPYSREFGAYPLDVLRANKYFPPVSRIDAAFGDRHLVCSCAPLEVYANAMT</sequence>
<name>A0A6J6YVK2_9ZZZZ</name>
<accession>A0A6J6YVK2</accession>
<gene>
    <name evidence="3" type="ORF">UFOPK2992_01679</name>
</gene>